<feature type="signal peptide" evidence="10">
    <location>
        <begin position="1"/>
        <end position="26"/>
    </location>
</feature>
<dbReference type="CDD" id="cd02620">
    <property type="entry name" value="Peptidase_C1A_CathepsinB"/>
    <property type="match status" value="1"/>
</dbReference>
<evidence type="ECO:0000256" key="5">
    <source>
        <dbReference type="ARBA" id="ARBA00022807"/>
    </source>
</evidence>
<dbReference type="GO" id="GO:0006508">
    <property type="term" value="P:proteolysis"/>
    <property type="evidence" value="ECO:0007669"/>
    <property type="project" value="UniProtKB-KW"/>
</dbReference>
<protein>
    <recommendedName>
        <fullName evidence="11">Peptidase C1A papain C-terminal domain-containing protein</fullName>
    </recommendedName>
</protein>
<gene>
    <name evidence="12" type="ORF">CYNAS_LOCUS6714</name>
</gene>
<keyword evidence="5" id="KW-0788">Thiol protease</keyword>
<keyword evidence="3 10" id="KW-0732">Signal</keyword>
<feature type="chain" id="PRO_5041227358" description="Peptidase C1A papain C-terminal domain-containing protein" evidence="10">
    <location>
        <begin position="27"/>
        <end position="352"/>
    </location>
</feature>
<dbReference type="EMBL" id="CATQJL010000112">
    <property type="protein sequence ID" value="CAJ0594731.1"/>
    <property type="molecule type" value="Genomic_DNA"/>
</dbReference>
<dbReference type="InterPro" id="IPR000668">
    <property type="entry name" value="Peptidase_C1A_C"/>
</dbReference>
<keyword evidence="6" id="KW-0865">Zymogen</keyword>
<evidence type="ECO:0000256" key="1">
    <source>
        <dbReference type="ARBA" id="ARBA00008455"/>
    </source>
</evidence>
<evidence type="ECO:0000256" key="4">
    <source>
        <dbReference type="ARBA" id="ARBA00022801"/>
    </source>
</evidence>
<evidence type="ECO:0000256" key="6">
    <source>
        <dbReference type="ARBA" id="ARBA00023145"/>
    </source>
</evidence>
<comment type="function">
    <text evidence="9">Expression of the protease correlates with blood-feeding and suggests a role for the protease in blood digestion.</text>
</comment>
<dbReference type="InterPro" id="IPR013128">
    <property type="entry name" value="Peptidase_C1A"/>
</dbReference>
<comment type="similarity">
    <text evidence="1">Belongs to the peptidase C1 family.</text>
</comment>
<evidence type="ECO:0000256" key="3">
    <source>
        <dbReference type="ARBA" id="ARBA00022729"/>
    </source>
</evidence>
<dbReference type="InterPro" id="IPR038765">
    <property type="entry name" value="Papain-like_cys_pep_sf"/>
</dbReference>
<keyword evidence="8" id="KW-0325">Glycoprotein</keyword>
<keyword evidence="2" id="KW-0645">Protease</keyword>
<dbReference type="AlphaFoldDB" id="A0AA36GMF8"/>
<reference evidence="12" key="1">
    <citation type="submission" date="2023-07" db="EMBL/GenBank/DDBJ databases">
        <authorList>
            <consortium name="CYATHOMIX"/>
        </authorList>
    </citation>
    <scope>NUCLEOTIDE SEQUENCE</scope>
    <source>
        <strain evidence="12">N/A</strain>
    </source>
</reference>
<keyword evidence="4" id="KW-0378">Hydrolase</keyword>
<organism evidence="12 13">
    <name type="scientific">Cylicocyclus nassatus</name>
    <name type="common">Nematode worm</name>
    <dbReference type="NCBI Taxonomy" id="53992"/>
    <lineage>
        <taxon>Eukaryota</taxon>
        <taxon>Metazoa</taxon>
        <taxon>Ecdysozoa</taxon>
        <taxon>Nematoda</taxon>
        <taxon>Chromadorea</taxon>
        <taxon>Rhabditida</taxon>
        <taxon>Rhabditina</taxon>
        <taxon>Rhabditomorpha</taxon>
        <taxon>Strongyloidea</taxon>
        <taxon>Strongylidae</taxon>
        <taxon>Cylicocyclus</taxon>
    </lineage>
</organism>
<dbReference type="SMART" id="SM00645">
    <property type="entry name" value="Pept_C1"/>
    <property type="match status" value="1"/>
</dbReference>
<evidence type="ECO:0000256" key="2">
    <source>
        <dbReference type="ARBA" id="ARBA00022670"/>
    </source>
</evidence>
<accession>A0AA36GMF8</accession>
<evidence type="ECO:0000256" key="9">
    <source>
        <dbReference type="ARBA" id="ARBA00057399"/>
    </source>
</evidence>
<evidence type="ECO:0000313" key="13">
    <source>
        <dbReference type="Proteomes" id="UP001176961"/>
    </source>
</evidence>
<sequence>MLRIACIAKMIIHLAMLASLTAIADGEVEHLTGQALVDFVNKHQDFFHARYWPGAEEFVASRTMNVKYLKDPRDKLRKRVRIDSNDPIPEKFDARENWPGCSSIIGRIRDQSKCKSGWAVATAGVISDRLCIESQARRTVHISDTDLLACCGSCGNGCDGGYVAKAWNYFKESGLVTGGSYRERNCCKPYALYPCGRHANQTYYGYCTKHETPVCRKTCQLTYEKEYEEDKFYGSTWYSVVANENDIQREIMTNGPVVASMNVWSDFSSYWRGIYKHTWGTEDEKGHVVKIIGWGEERGGKKYWLAINSWNTDWGENGSFRIVRGTNECEIEANIIGGHIDLERIKSHKIYR</sequence>
<dbReference type="SUPFAM" id="SSF54001">
    <property type="entry name" value="Cysteine proteinases"/>
    <property type="match status" value="1"/>
</dbReference>
<proteinExistence type="inferred from homology"/>
<evidence type="ECO:0000313" key="12">
    <source>
        <dbReference type="EMBL" id="CAJ0594731.1"/>
    </source>
</evidence>
<name>A0AA36GMF8_CYLNA</name>
<evidence type="ECO:0000256" key="8">
    <source>
        <dbReference type="ARBA" id="ARBA00023180"/>
    </source>
</evidence>
<feature type="domain" description="Peptidase C1A papain C-terminal" evidence="11">
    <location>
        <begin position="88"/>
        <end position="339"/>
    </location>
</feature>
<evidence type="ECO:0000259" key="11">
    <source>
        <dbReference type="SMART" id="SM00645"/>
    </source>
</evidence>
<dbReference type="FunFam" id="3.90.70.10:FF:000031">
    <property type="entry name" value="Cathepsin B"/>
    <property type="match status" value="1"/>
</dbReference>
<dbReference type="Gene3D" id="3.90.70.10">
    <property type="entry name" value="Cysteine proteinases"/>
    <property type="match status" value="1"/>
</dbReference>
<dbReference type="Pfam" id="PF00112">
    <property type="entry name" value="Peptidase_C1"/>
    <property type="match status" value="1"/>
</dbReference>
<dbReference type="PANTHER" id="PTHR12411">
    <property type="entry name" value="CYSTEINE PROTEASE FAMILY C1-RELATED"/>
    <property type="match status" value="1"/>
</dbReference>
<comment type="caution">
    <text evidence="12">The sequence shown here is derived from an EMBL/GenBank/DDBJ whole genome shotgun (WGS) entry which is preliminary data.</text>
</comment>
<evidence type="ECO:0000256" key="7">
    <source>
        <dbReference type="ARBA" id="ARBA00023157"/>
    </source>
</evidence>
<evidence type="ECO:0000256" key="10">
    <source>
        <dbReference type="SAM" id="SignalP"/>
    </source>
</evidence>
<dbReference type="GO" id="GO:0008234">
    <property type="term" value="F:cysteine-type peptidase activity"/>
    <property type="evidence" value="ECO:0007669"/>
    <property type="project" value="UniProtKB-KW"/>
</dbReference>
<keyword evidence="13" id="KW-1185">Reference proteome</keyword>
<dbReference type="Proteomes" id="UP001176961">
    <property type="component" value="Unassembled WGS sequence"/>
</dbReference>
<keyword evidence="7" id="KW-1015">Disulfide bond</keyword>